<proteinExistence type="predicted"/>
<dbReference type="AlphaFoldDB" id="A0A4D7BBK9"/>
<keyword evidence="3" id="KW-1185">Reference proteome</keyword>
<accession>A0A4D7BBK9</accession>
<dbReference type="EMBL" id="CP039690">
    <property type="protein sequence ID" value="QCI68135.1"/>
    <property type="molecule type" value="Genomic_DNA"/>
</dbReference>
<dbReference type="KEGG" id="pstg:E8M01_30225"/>
<feature type="chain" id="PRO_5020758545" evidence="1">
    <location>
        <begin position="23"/>
        <end position="71"/>
    </location>
</feature>
<name>A0A4D7BBK9_9HYPH</name>
<evidence type="ECO:0000256" key="1">
    <source>
        <dbReference type="SAM" id="SignalP"/>
    </source>
</evidence>
<evidence type="ECO:0000313" key="3">
    <source>
        <dbReference type="Proteomes" id="UP000298781"/>
    </source>
</evidence>
<feature type="signal peptide" evidence="1">
    <location>
        <begin position="1"/>
        <end position="22"/>
    </location>
</feature>
<protein>
    <submittedName>
        <fullName evidence="2">Uncharacterized protein</fullName>
    </submittedName>
</protein>
<reference evidence="2 3" key="1">
    <citation type="submission" date="2019-04" db="EMBL/GenBank/DDBJ databases">
        <title>Phreatobacter aquaticus sp. nov.</title>
        <authorList>
            <person name="Choi A."/>
        </authorList>
    </citation>
    <scope>NUCLEOTIDE SEQUENCE [LARGE SCALE GENOMIC DNA]</scope>
    <source>
        <strain evidence="2 3">KCTC 52518</strain>
    </source>
</reference>
<sequence length="71" mass="7294">MKKLLLAATLLAPFAIIAPALADDTLAGTADAYILQAPDAPAATLAQYRSRAGMGWSDRESVPSSAFNSGT</sequence>
<evidence type="ECO:0000313" key="2">
    <source>
        <dbReference type="EMBL" id="QCI68135.1"/>
    </source>
</evidence>
<gene>
    <name evidence="2" type="ORF">E8M01_30225</name>
</gene>
<dbReference type="Proteomes" id="UP000298781">
    <property type="component" value="Chromosome"/>
</dbReference>
<dbReference type="RefSeq" id="WP_136963554.1">
    <property type="nucleotide sequence ID" value="NZ_CP039690.1"/>
</dbReference>
<keyword evidence="1" id="KW-0732">Signal</keyword>
<organism evidence="2 3">
    <name type="scientific">Phreatobacter stygius</name>
    <dbReference type="NCBI Taxonomy" id="1940610"/>
    <lineage>
        <taxon>Bacteria</taxon>
        <taxon>Pseudomonadati</taxon>
        <taxon>Pseudomonadota</taxon>
        <taxon>Alphaproteobacteria</taxon>
        <taxon>Hyphomicrobiales</taxon>
        <taxon>Phreatobacteraceae</taxon>
        <taxon>Phreatobacter</taxon>
    </lineage>
</organism>